<dbReference type="GO" id="GO:0003677">
    <property type="term" value="F:DNA binding"/>
    <property type="evidence" value="ECO:0007669"/>
    <property type="project" value="UniProtKB-KW"/>
</dbReference>
<comment type="caution">
    <text evidence="2">The sequence shown here is derived from an EMBL/GenBank/DDBJ whole genome shotgun (WGS) entry which is preliminary data.</text>
</comment>
<dbReference type="Gene3D" id="1.10.10.10">
    <property type="entry name" value="Winged helix-like DNA-binding domain superfamily/Winged helix DNA-binding domain"/>
    <property type="match status" value="1"/>
</dbReference>
<keyword evidence="2" id="KW-0238">DNA-binding</keyword>
<dbReference type="RefSeq" id="WP_121390393.1">
    <property type="nucleotide sequence ID" value="NZ_RCDD01000001.1"/>
</dbReference>
<reference evidence="2 3" key="1">
    <citation type="submission" date="2018-10" db="EMBL/GenBank/DDBJ databases">
        <title>Genomic Encyclopedia of Archaeal and Bacterial Type Strains, Phase II (KMG-II): from individual species to whole genera.</title>
        <authorList>
            <person name="Goeker M."/>
        </authorList>
    </citation>
    <scope>NUCLEOTIDE SEQUENCE [LARGE SCALE GENOMIC DNA]</scope>
    <source>
        <strain evidence="2 3">DSM 45657</strain>
    </source>
</reference>
<evidence type="ECO:0000313" key="3">
    <source>
        <dbReference type="Proteomes" id="UP000282454"/>
    </source>
</evidence>
<dbReference type="PROSITE" id="PS50995">
    <property type="entry name" value="HTH_MARR_2"/>
    <property type="match status" value="1"/>
</dbReference>
<protein>
    <submittedName>
        <fullName evidence="2">DNA-binding MarR family transcriptional regulator</fullName>
    </submittedName>
</protein>
<dbReference type="Proteomes" id="UP000282454">
    <property type="component" value="Unassembled WGS sequence"/>
</dbReference>
<dbReference type="AlphaFoldDB" id="A0A421BBR6"/>
<dbReference type="GO" id="GO:0003700">
    <property type="term" value="F:DNA-binding transcription factor activity"/>
    <property type="evidence" value="ECO:0007669"/>
    <property type="project" value="InterPro"/>
</dbReference>
<sequence length="162" mass="18158">MRLPLRTEDLGIEAWRSVLLAYNAALRAIEAELDRAGTVPLTWYDVLLELQAAEAPGLRMRDLADRVVLSRTRVSRLVDEMAADGLVRKETDGQDRRVVWAVLTDEGRSAFRRAVPVYLRGIEQHFAAHLTDEEKQVCATGLLKVAQAHRPGACDPVKEDTR</sequence>
<name>A0A421BBR6_9PSEU</name>
<dbReference type="OrthoDB" id="3526267at2"/>
<dbReference type="InterPro" id="IPR036388">
    <property type="entry name" value="WH-like_DNA-bd_sf"/>
</dbReference>
<dbReference type="PANTHER" id="PTHR33164:SF104">
    <property type="entry name" value="TRANSCRIPTIONAL REGULATORY PROTEIN"/>
    <property type="match status" value="1"/>
</dbReference>
<dbReference type="InterPro" id="IPR036390">
    <property type="entry name" value="WH_DNA-bd_sf"/>
</dbReference>
<keyword evidence="3" id="KW-1185">Reference proteome</keyword>
<dbReference type="InterPro" id="IPR000835">
    <property type="entry name" value="HTH_MarR-typ"/>
</dbReference>
<dbReference type="PANTHER" id="PTHR33164">
    <property type="entry name" value="TRANSCRIPTIONAL REGULATOR, MARR FAMILY"/>
    <property type="match status" value="1"/>
</dbReference>
<dbReference type="GO" id="GO:0006950">
    <property type="term" value="P:response to stress"/>
    <property type="evidence" value="ECO:0007669"/>
    <property type="project" value="TreeGrafter"/>
</dbReference>
<dbReference type="SMART" id="SM00347">
    <property type="entry name" value="HTH_MARR"/>
    <property type="match status" value="1"/>
</dbReference>
<dbReference type="InterPro" id="IPR039422">
    <property type="entry name" value="MarR/SlyA-like"/>
</dbReference>
<evidence type="ECO:0000313" key="2">
    <source>
        <dbReference type="EMBL" id="RLK61799.1"/>
    </source>
</evidence>
<evidence type="ECO:0000259" key="1">
    <source>
        <dbReference type="PROSITE" id="PS50995"/>
    </source>
</evidence>
<dbReference type="PRINTS" id="PR00598">
    <property type="entry name" value="HTHMARR"/>
</dbReference>
<dbReference type="EMBL" id="RCDD01000001">
    <property type="protein sequence ID" value="RLK61799.1"/>
    <property type="molecule type" value="Genomic_DNA"/>
</dbReference>
<dbReference type="Pfam" id="PF12802">
    <property type="entry name" value="MarR_2"/>
    <property type="match status" value="1"/>
</dbReference>
<feature type="domain" description="HTH marR-type" evidence="1">
    <location>
        <begin position="1"/>
        <end position="147"/>
    </location>
</feature>
<organism evidence="2 3">
    <name type="scientific">Actinokineospora cianjurensis</name>
    <dbReference type="NCBI Taxonomy" id="585224"/>
    <lineage>
        <taxon>Bacteria</taxon>
        <taxon>Bacillati</taxon>
        <taxon>Actinomycetota</taxon>
        <taxon>Actinomycetes</taxon>
        <taxon>Pseudonocardiales</taxon>
        <taxon>Pseudonocardiaceae</taxon>
        <taxon>Actinokineospora</taxon>
    </lineage>
</organism>
<gene>
    <name evidence="2" type="ORF">CLV68_2340</name>
</gene>
<dbReference type="SUPFAM" id="SSF46785">
    <property type="entry name" value="Winged helix' DNA-binding domain"/>
    <property type="match status" value="1"/>
</dbReference>
<proteinExistence type="predicted"/>
<accession>A0A421BBR6</accession>